<dbReference type="Pfam" id="PF02852">
    <property type="entry name" value="Pyr_redox_dim"/>
    <property type="match status" value="1"/>
</dbReference>
<accession>A0A497F745</accession>
<dbReference type="InterPro" id="IPR050260">
    <property type="entry name" value="FAD-bd_OxRdtase"/>
</dbReference>
<dbReference type="Proteomes" id="UP000269499">
    <property type="component" value="Unassembled WGS sequence"/>
</dbReference>
<gene>
    <name evidence="7" type="ORF">DRJ26_01070</name>
</gene>
<dbReference type="InterPro" id="IPR023753">
    <property type="entry name" value="FAD/NAD-binding_dom"/>
</dbReference>
<evidence type="ECO:0000256" key="3">
    <source>
        <dbReference type="ARBA" id="ARBA00022630"/>
    </source>
</evidence>
<feature type="domain" description="FAD/NAD(P)-binding" evidence="6">
    <location>
        <begin position="4"/>
        <end position="300"/>
    </location>
</feature>
<protein>
    <submittedName>
        <fullName evidence="7">Pyridine nucleotide-disulfide oxidoreductase</fullName>
    </submittedName>
</protein>
<reference evidence="7 8" key="1">
    <citation type="submission" date="2018-06" db="EMBL/GenBank/DDBJ databases">
        <title>Extensive metabolic versatility and redundancy in microbially diverse, dynamic hydrothermal sediments.</title>
        <authorList>
            <person name="Dombrowski N."/>
            <person name="Teske A."/>
            <person name="Baker B.J."/>
        </authorList>
    </citation>
    <scope>NUCLEOTIDE SEQUENCE [LARGE SCALE GENOMIC DNA]</scope>
    <source>
        <strain evidence="7">B20_G2</strain>
    </source>
</reference>
<dbReference type="PANTHER" id="PTHR43429">
    <property type="entry name" value="PYRIDINE NUCLEOTIDE-DISULFIDE OXIDOREDUCTASE DOMAIN-CONTAINING"/>
    <property type="match status" value="1"/>
</dbReference>
<sequence length="445" mass="47548">MSTYDIVIVGGGPAGFVTALTAKRMYPDKKVCLIRKVCKAPIPCGIPYIFGTLRAVEKNIIPDAPLLNAGVEIVIDEVASLMLKDKKLKTTRGVEISFDKLVLATGSKPAVPKIEGVDLDGVFFMRKDVNYLNRLLSSVNKARNIVIVGGGFIGVELADELSKLNKNVTIVELLPHCLMLTFDEEFCTIAEKKLRSLGVNIITNARVTRIKGEEVVKSVELSDGRELPADLVIVAVGARPNSDLARESGLKIGAYGGVVVDDFMRTSEPDVFAVGDCAEKYSFFTGRPVPIMLASIATAEARVAAASLYGPRLTRGITKVVGIFSTAIRDLALGAAGLTEKMARREGFDIIVGKFQTVDRHPGALPGASKLTVKLVFSRDGIIMGGEVAGGVSVGEITNIIGLAIQNRMTASELATMQFGTHPLLTAAPTVYPIVMSAFDALHKM</sequence>
<dbReference type="SUPFAM" id="SSF51905">
    <property type="entry name" value="FAD/NAD(P)-binding domain"/>
    <property type="match status" value="1"/>
</dbReference>
<feature type="domain" description="Pyridine nucleotide-disulphide oxidoreductase dimerisation" evidence="5">
    <location>
        <begin position="325"/>
        <end position="427"/>
    </location>
</feature>
<comment type="similarity">
    <text evidence="2">Belongs to the class-III pyridine nucleotide-disulfide oxidoreductase family.</text>
</comment>
<evidence type="ECO:0000259" key="6">
    <source>
        <dbReference type="Pfam" id="PF07992"/>
    </source>
</evidence>
<dbReference type="SUPFAM" id="SSF55424">
    <property type="entry name" value="FAD/NAD-linked reductases, dimerisation (C-terminal) domain"/>
    <property type="match status" value="1"/>
</dbReference>
<evidence type="ECO:0000256" key="2">
    <source>
        <dbReference type="ARBA" id="ARBA00009130"/>
    </source>
</evidence>
<dbReference type="InterPro" id="IPR004099">
    <property type="entry name" value="Pyr_nucl-diS_OxRdtase_dimer"/>
</dbReference>
<dbReference type="EMBL" id="QMRA01000009">
    <property type="protein sequence ID" value="RLE55217.1"/>
    <property type="molecule type" value="Genomic_DNA"/>
</dbReference>
<evidence type="ECO:0000256" key="4">
    <source>
        <dbReference type="ARBA" id="ARBA00022827"/>
    </source>
</evidence>
<evidence type="ECO:0000259" key="5">
    <source>
        <dbReference type="Pfam" id="PF02852"/>
    </source>
</evidence>
<evidence type="ECO:0000256" key="1">
    <source>
        <dbReference type="ARBA" id="ARBA00001974"/>
    </source>
</evidence>
<name>A0A497F745_9CREN</name>
<proteinExistence type="inferred from homology"/>
<dbReference type="Pfam" id="PF07992">
    <property type="entry name" value="Pyr_redox_2"/>
    <property type="match status" value="1"/>
</dbReference>
<dbReference type="InterPro" id="IPR036188">
    <property type="entry name" value="FAD/NAD-bd_sf"/>
</dbReference>
<dbReference type="AlphaFoldDB" id="A0A497F745"/>
<dbReference type="PRINTS" id="PR00368">
    <property type="entry name" value="FADPNR"/>
</dbReference>
<organism evidence="7 8">
    <name type="scientific">Thermoproteota archaeon</name>
    <dbReference type="NCBI Taxonomy" id="2056631"/>
    <lineage>
        <taxon>Archaea</taxon>
        <taxon>Thermoproteota</taxon>
    </lineage>
</organism>
<dbReference type="Gene3D" id="3.50.50.60">
    <property type="entry name" value="FAD/NAD(P)-binding domain"/>
    <property type="match status" value="2"/>
</dbReference>
<evidence type="ECO:0000313" key="7">
    <source>
        <dbReference type="EMBL" id="RLE55217.1"/>
    </source>
</evidence>
<evidence type="ECO:0000313" key="8">
    <source>
        <dbReference type="Proteomes" id="UP000269499"/>
    </source>
</evidence>
<dbReference type="PANTHER" id="PTHR43429:SF3">
    <property type="entry name" value="NITRITE REDUCTASE [NAD(P)H]"/>
    <property type="match status" value="1"/>
</dbReference>
<dbReference type="InterPro" id="IPR016156">
    <property type="entry name" value="FAD/NAD-linked_Rdtase_dimer_sf"/>
</dbReference>
<dbReference type="PRINTS" id="PR00411">
    <property type="entry name" value="PNDRDTASEI"/>
</dbReference>
<comment type="caution">
    <text evidence="7">The sequence shown here is derived from an EMBL/GenBank/DDBJ whole genome shotgun (WGS) entry which is preliminary data.</text>
</comment>
<dbReference type="Gene3D" id="3.30.390.30">
    <property type="match status" value="1"/>
</dbReference>
<keyword evidence="4" id="KW-0274">FAD</keyword>
<comment type="cofactor">
    <cofactor evidence="1">
        <name>FAD</name>
        <dbReference type="ChEBI" id="CHEBI:57692"/>
    </cofactor>
</comment>
<dbReference type="GO" id="GO:0016491">
    <property type="term" value="F:oxidoreductase activity"/>
    <property type="evidence" value="ECO:0007669"/>
    <property type="project" value="InterPro"/>
</dbReference>
<keyword evidence="3" id="KW-0285">Flavoprotein</keyword>